<dbReference type="AlphaFoldDB" id="A0A7S1KKW0"/>
<dbReference type="Pfam" id="PF01230">
    <property type="entry name" value="HIT"/>
    <property type="match status" value="1"/>
</dbReference>
<dbReference type="CDD" id="cd01276">
    <property type="entry name" value="PKCI_related"/>
    <property type="match status" value="1"/>
</dbReference>
<dbReference type="PRINTS" id="PR00332">
    <property type="entry name" value="HISTRIAD"/>
</dbReference>
<dbReference type="InterPro" id="IPR001310">
    <property type="entry name" value="Histidine_triad_HIT"/>
</dbReference>
<dbReference type="EMBL" id="HBGD01000330">
    <property type="protein sequence ID" value="CAD9077025.1"/>
    <property type="molecule type" value="Transcribed_RNA"/>
</dbReference>
<dbReference type="InterPro" id="IPR036265">
    <property type="entry name" value="HIT-like_sf"/>
</dbReference>
<dbReference type="PROSITE" id="PS51084">
    <property type="entry name" value="HIT_2"/>
    <property type="match status" value="1"/>
</dbReference>
<dbReference type="SUPFAM" id="SSF54197">
    <property type="entry name" value="HIT-like"/>
    <property type="match status" value="1"/>
</dbReference>
<organism evidence="4">
    <name type="scientific">Percolomonas cosmopolitus</name>
    <dbReference type="NCBI Taxonomy" id="63605"/>
    <lineage>
        <taxon>Eukaryota</taxon>
        <taxon>Discoba</taxon>
        <taxon>Heterolobosea</taxon>
        <taxon>Tetramitia</taxon>
        <taxon>Eutetramitia</taxon>
        <taxon>Percolomonadidae</taxon>
        <taxon>Percolomonas</taxon>
    </lineage>
</organism>
<dbReference type="InterPro" id="IPR019808">
    <property type="entry name" value="Histidine_triad_CS"/>
</dbReference>
<dbReference type="PANTHER" id="PTHR23089">
    <property type="entry name" value="HISTIDINE TRIAD HIT PROTEIN"/>
    <property type="match status" value="1"/>
</dbReference>
<evidence type="ECO:0000256" key="2">
    <source>
        <dbReference type="PROSITE-ProRule" id="PRU00464"/>
    </source>
</evidence>
<accession>A0A7S1KKW0</accession>
<dbReference type="PROSITE" id="PS00892">
    <property type="entry name" value="HIT_1"/>
    <property type="match status" value="1"/>
</dbReference>
<feature type="active site" description="Tele-AMP-histidine intermediate" evidence="1">
    <location>
        <position position="174"/>
    </location>
</feature>
<comment type="caution">
    <text evidence="2">Lacks conserved residue(s) required for the propagation of feature annotation.</text>
</comment>
<proteinExistence type="predicted"/>
<evidence type="ECO:0000313" key="4">
    <source>
        <dbReference type="EMBL" id="CAD9077025.1"/>
    </source>
</evidence>
<sequence length="189" mass="21001">MKRRLLASSFLQSNPCLKSSAFDAAHLLSRASTLNLSFSRQHHHNLSSFSSHRVSFSTRMPAQKEKAEQPLTQDPKETIFAKIANGTFESKPVYEDDRCIAINDINPAAPVHFLILSKKIAIGQVHNATDNDEAELGHMLLVAGKIANEQKLTQGYRLVVNQGVNALQTVNYLHIHMLAGKDNMSWPPC</sequence>
<feature type="domain" description="HIT" evidence="3">
    <location>
        <begin position="79"/>
        <end position="186"/>
    </location>
</feature>
<evidence type="ECO:0000256" key="1">
    <source>
        <dbReference type="PIRSR" id="PIRSR601310-1"/>
    </source>
</evidence>
<dbReference type="GO" id="GO:0003824">
    <property type="term" value="F:catalytic activity"/>
    <property type="evidence" value="ECO:0007669"/>
    <property type="project" value="InterPro"/>
</dbReference>
<reference evidence="4" key="1">
    <citation type="submission" date="2021-01" db="EMBL/GenBank/DDBJ databases">
        <authorList>
            <person name="Corre E."/>
            <person name="Pelletier E."/>
            <person name="Niang G."/>
            <person name="Scheremetjew M."/>
            <person name="Finn R."/>
            <person name="Kale V."/>
            <person name="Holt S."/>
            <person name="Cochrane G."/>
            <person name="Meng A."/>
            <person name="Brown T."/>
            <person name="Cohen L."/>
        </authorList>
    </citation>
    <scope>NUCLEOTIDE SEQUENCE</scope>
    <source>
        <strain evidence="4">WS</strain>
    </source>
</reference>
<protein>
    <recommendedName>
        <fullName evidence="3">HIT domain-containing protein</fullName>
    </recommendedName>
</protein>
<evidence type="ECO:0000259" key="3">
    <source>
        <dbReference type="PROSITE" id="PS51084"/>
    </source>
</evidence>
<name>A0A7S1KKW0_9EUKA</name>
<dbReference type="InterPro" id="IPR011146">
    <property type="entry name" value="HIT-like"/>
</dbReference>
<gene>
    <name evidence="4" type="ORF">PCOS0759_LOCUS256</name>
</gene>
<dbReference type="Gene3D" id="3.30.428.10">
    <property type="entry name" value="HIT-like"/>
    <property type="match status" value="1"/>
</dbReference>